<keyword evidence="10" id="KW-1185">Reference proteome</keyword>
<dbReference type="GO" id="GO:0005524">
    <property type="term" value="F:ATP binding"/>
    <property type="evidence" value="ECO:0007669"/>
    <property type="project" value="UniProtKB-KW"/>
</dbReference>
<evidence type="ECO:0000256" key="5">
    <source>
        <dbReference type="ARBA" id="ARBA00022777"/>
    </source>
</evidence>
<name>E1IFA0_9CHLR</name>
<keyword evidence="6" id="KW-0067">ATP-binding</keyword>
<keyword evidence="5" id="KW-0418">Kinase</keyword>
<evidence type="ECO:0000256" key="4">
    <source>
        <dbReference type="ARBA" id="ARBA00022741"/>
    </source>
</evidence>
<dbReference type="Gene3D" id="3.90.1200.10">
    <property type="match status" value="1"/>
</dbReference>
<feature type="domain" description="Aminoglycoside phosphotransferase" evidence="8">
    <location>
        <begin position="24"/>
        <end position="237"/>
    </location>
</feature>
<dbReference type="InterPro" id="IPR050249">
    <property type="entry name" value="Pseudomonas-type_ThrB"/>
</dbReference>
<evidence type="ECO:0000256" key="6">
    <source>
        <dbReference type="ARBA" id="ARBA00022840"/>
    </source>
</evidence>
<keyword evidence="1" id="KW-0028">Amino-acid biosynthesis</keyword>
<protein>
    <submittedName>
        <fullName evidence="9">Aminoglycoside phosphotransferase</fullName>
    </submittedName>
</protein>
<dbReference type="SUPFAM" id="SSF56112">
    <property type="entry name" value="Protein kinase-like (PK-like)"/>
    <property type="match status" value="1"/>
</dbReference>
<organism evidence="9 10">
    <name type="scientific">Oscillochloris trichoides DG-6</name>
    <dbReference type="NCBI Taxonomy" id="765420"/>
    <lineage>
        <taxon>Bacteria</taxon>
        <taxon>Bacillati</taxon>
        <taxon>Chloroflexota</taxon>
        <taxon>Chloroflexia</taxon>
        <taxon>Chloroflexales</taxon>
        <taxon>Chloroflexineae</taxon>
        <taxon>Oscillochloridaceae</taxon>
        <taxon>Oscillochloris</taxon>
    </lineage>
</organism>
<keyword evidence="3" id="KW-0791">Threonine biosynthesis</keyword>
<evidence type="ECO:0000313" key="10">
    <source>
        <dbReference type="Proteomes" id="UP000054010"/>
    </source>
</evidence>
<dbReference type="EMBL" id="ADVR01000085">
    <property type="protein sequence ID" value="EFO80140.1"/>
    <property type="molecule type" value="Genomic_DNA"/>
</dbReference>
<dbReference type="Proteomes" id="UP000054010">
    <property type="component" value="Unassembled WGS sequence"/>
</dbReference>
<evidence type="ECO:0000256" key="1">
    <source>
        <dbReference type="ARBA" id="ARBA00022605"/>
    </source>
</evidence>
<dbReference type="CDD" id="cd05153">
    <property type="entry name" value="HomoserineK_II"/>
    <property type="match status" value="1"/>
</dbReference>
<dbReference type="GO" id="GO:0009088">
    <property type="term" value="P:threonine biosynthetic process"/>
    <property type="evidence" value="ECO:0007669"/>
    <property type="project" value="UniProtKB-KW"/>
</dbReference>
<dbReference type="eggNOG" id="COG2334">
    <property type="taxonomic scope" value="Bacteria"/>
</dbReference>
<gene>
    <name evidence="9" type="ORF">OSCT_2001</name>
</gene>
<dbReference type="AlphaFoldDB" id="E1IFA0"/>
<dbReference type="STRING" id="765420.OSCT_2001"/>
<proteinExistence type="inferred from homology"/>
<keyword evidence="4" id="KW-0547">Nucleotide-binding</keyword>
<dbReference type="HOGENOM" id="CLU_854845_0_0_0"/>
<dbReference type="PANTHER" id="PTHR21064">
    <property type="entry name" value="AMINOGLYCOSIDE PHOSPHOTRANSFERASE DOMAIN-CONTAINING PROTEIN-RELATED"/>
    <property type="match status" value="1"/>
</dbReference>
<dbReference type="PANTHER" id="PTHR21064:SF6">
    <property type="entry name" value="AMINOGLYCOSIDE PHOSPHOTRANSFERASE DOMAIN-CONTAINING PROTEIN"/>
    <property type="match status" value="1"/>
</dbReference>
<comment type="caution">
    <text evidence="9">The sequence shown here is derived from an EMBL/GenBank/DDBJ whole genome shotgun (WGS) entry which is preliminary data.</text>
</comment>
<evidence type="ECO:0000313" key="9">
    <source>
        <dbReference type="EMBL" id="EFO80140.1"/>
    </source>
</evidence>
<evidence type="ECO:0000256" key="2">
    <source>
        <dbReference type="ARBA" id="ARBA00022679"/>
    </source>
</evidence>
<accession>E1IFA0</accession>
<dbReference type="GO" id="GO:0004413">
    <property type="term" value="F:homoserine kinase activity"/>
    <property type="evidence" value="ECO:0007669"/>
    <property type="project" value="InterPro"/>
</dbReference>
<evidence type="ECO:0000259" key="8">
    <source>
        <dbReference type="Pfam" id="PF01636"/>
    </source>
</evidence>
<reference evidence="9 10" key="1">
    <citation type="journal article" date="2011" name="J. Bacteriol.">
        <title>Draft genome sequence of the anoxygenic filamentous phototrophic bacterium Oscillochloris trichoides subsp. DG-6.</title>
        <authorList>
            <person name="Kuznetsov B.B."/>
            <person name="Ivanovsky R.N."/>
            <person name="Keppen O.I."/>
            <person name="Sukhacheva M.V."/>
            <person name="Bumazhkin B.K."/>
            <person name="Patutina E.O."/>
            <person name="Beletsky A.V."/>
            <person name="Mardanov A.V."/>
            <person name="Baslerov R.V."/>
            <person name="Panteleeva A.N."/>
            <person name="Kolganova T.V."/>
            <person name="Ravin N.V."/>
            <person name="Skryabin K.G."/>
        </authorList>
    </citation>
    <scope>NUCLEOTIDE SEQUENCE [LARGE SCALE GENOMIC DNA]</scope>
    <source>
        <strain evidence="9 10">DG-6</strain>
    </source>
</reference>
<dbReference type="InterPro" id="IPR002575">
    <property type="entry name" value="Aminoglycoside_PTrfase"/>
</dbReference>
<evidence type="ECO:0000256" key="3">
    <source>
        <dbReference type="ARBA" id="ARBA00022697"/>
    </source>
</evidence>
<sequence>MLTHYDVKRALSLYNLGELRSVCAAAHGLVNETAFAETSTGRYVIRRNQRRLGRASLTLRHQLHAWLSSHEIPCPRIIPAINGETSVEIDGRIFEVATFLSGEDYCPTRPAQSASVGAVLADYHEAVQGFPGQPSPQPPRYNPSILLGLTERLLQRDVLGDLTLQLSWYDRRAAELHARLTDADYAKLPHVLIHGDVHRDNMLFLGDDVSALLDFDQVVIDARIVDVADALVDFAQGKPPQNWSPWGVYAGPLDTERARMLLDSYDTISPLTKGECSALPMLMEVLWLQGNLRRVLTTAEAEPDYHIEVLEQGRWLAEWMQQTRL</sequence>
<evidence type="ECO:0000256" key="7">
    <source>
        <dbReference type="ARBA" id="ARBA00038240"/>
    </source>
</evidence>
<dbReference type="InterPro" id="IPR005280">
    <property type="entry name" value="Homoserine_kinase_II"/>
</dbReference>
<comment type="similarity">
    <text evidence="7">Belongs to the pseudomonas-type ThrB family.</text>
</comment>
<keyword evidence="2" id="KW-0808">Transferase</keyword>
<dbReference type="InterPro" id="IPR011009">
    <property type="entry name" value="Kinase-like_dom_sf"/>
</dbReference>
<dbReference type="Gene3D" id="3.30.200.20">
    <property type="entry name" value="Phosphorylase Kinase, domain 1"/>
    <property type="match status" value="1"/>
</dbReference>
<dbReference type="OrthoDB" id="48950at2"/>
<dbReference type="Pfam" id="PF01636">
    <property type="entry name" value="APH"/>
    <property type="match status" value="1"/>
</dbReference>